<evidence type="ECO:0000259" key="5">
    <source>
        <dbReference type="Pfam" id="PF18133"/>
    </source>
</evidence>
<feature type="domain" description="Hydrogen maturase F dimerization" evidence="4">
    <location>
        <begin position="162"/>
        <end position="260"/>
    </location>
</feature>
<reference evidence="7" key="1">
    <citation type="submission" date="2017-04" db="EMBL/GenBank/DDBJ databases">
        <authorList>
            <person name="Varghese N."/>
            <person name="Submissions S."/>
        </authorList>
    </citation>
    <scope>NUCLEOTIDE SEQUENCE [LARGE SCALE GENOMIC DNA]</scope>
    <source>
        <strain evidence="7">DSM 20463</strain>
    </source>
</reference>
<dbReference type="NCBIfam" id="TIGR00231">
    <property type="entry name" value="small_GTP"/>
    <property type="match status" value="1"/>
</dbReference>
<dbReference type="Gene3D" id="3.40.50.11420">
    <property type="match status" value="1"/>
</dbReference>
<dbReference type="PANTHER" id="PTHR42714:SF6">
    <property type="entry name" value="TRANSLATION INITIATION FACTOR IF-2"/>
    <property type="match status" value="1"/>
</dbReference>
<dbReference type="InterPro" id="IPR005225">
    <property type="entry name" value="Small_GTP-bd"/>
</dbReference>
<organism evidence="6 7">
    <name type="scientific">Peptoniphilus asaccharolyticus DSM 20463</name>
    <dbReference type="NCBI Taxonomy" id="573058"/>
    <lineage>
        <taxon>Bacteria</taxon>
        <taxon>Bacillati</taxon>
        <taxon>Bacillota</taxon>
        <taxon>Tissierellia</taxon>
        <taxon>Tissierellales</taxon>
        <taxon>Peptoniphilaceae</taxon>
        <taxon>Peptoniphilus</taxon>
    </lineage>
</organism>
<dbReference type="Pfam" id="PF18133">
    <property type="entry name" value="HydF_tetramer"/>
    <property type="match status" value="1"/>
</dbReference>
<dbReference type="Pfam" id="PF01926">
    <property type="entry name" value="MMR_HSR1"/>
    <property type="match status" value="1"/>
</dbReference>
<gene>
    <name evidence="6" type="ORF">SAMN00017477_0741</name>
</gene>
<evidence type="ECO:0000313" key="7">
    <source>
        <dbReference type="Proteomes" id="UP000192368"/>
    </source>
</evidence>
<dbReference type="InterPro" id="IPR027417">
    <property type="entry name" value="P-loop_NTPase"/>
</dbReference>
<dbReference type="Gene3D" id="3.40.50.11410">
    <property type="match status" value="1"/>
</dbReference>
<dbReference type="CDD" id="cd00880">
    <property type="entry name" value="Era_like"/>
    <property type="match status" value="1"/>
</dbReference>
<dbReference type="PANTHER" id="PTHR42714">
    <property type="entry name" value="TRNA MODIFICATION GTPASE GTPBP3"/>
    <property type="match status" value="1"/>
</dbReference>
<evidence type="ECO:0000313" key="6">
    <source>
        <dbReference type="EMBL" id="SMB85002.1"/>
    </source>
</evidence>
<dbReference type="SUPFAM" id="SSF52540">
    <property type="entry name" value="P-loop containing nucleoside triphosphate hydrolases"/>
    <property type="match status" value="1"/>
</dbReference>
<dbReference type="EMBL" id="FWWR01000009">
    <property type="protein sequence ID" value="SMB85002.1"/>
    <property type="molecule type" value="Genomic_DNA"/>
</dbReference>
<dbReference type="GO" id="GO:0002098">
    <property type="term" value="P:tRNA wobble uridine modification"/>
    <property type="evidence" value="ECO:0007669"/>
    <property type="project" value="TreeGrafter"/>
</dbReference>
<feature type="domain" description="Hydrogen maturase F tetramerization" evidence="5">
    <location>
        <begin position="264"/>
        <end position="374"/>
    </location>
</feature>
<evidence type="ECO:0000259" key="4">
    <source>
        <dbReference type="Pfam" id="PF18128"/>
    </source>
</evidence>
<sequence>MEKEILDSKGMKTPKGNRIHIGIFGNTNSGKSTLVNLLTGQETSLVSNVSGTTTDPVYKPMEIQGVGATTLIDTAGFDDSSELGEKRMERTKKVLEECDILIYVERDNPNDELLNSLESVKKPLIKINNSNLKRDGYIKFNKEEILLKIREVAKDLIGERPLLDGLLFGGEAVVLVMPQDLQAPKGRLILPQVQTMRALLDLGCSVFSCKTDDLERTLNLLKDEPDMIITDSQVFAEVYKLKPENSKITSFSILMARAKGDIEELVKGANQIDLLNENSKVLISEACTHAPLEEDIGRIKIPKMLRAKYGEMQIDFSRGLDFPSELDYDLIIMCGSCMFNRARVMSRIQKAQISNIPVTNYGLTISKLKGILDKVEY</sequence>
<dbReference type="OrthoDB" id="9811338at2"/>
<dbReference type="AlphaFoldDB" id="A0A1W1UV94"/>
<evidence type="ECO:0000256" key="1">
    <source>
        <dbReference type="ARBA" id="ARBA00022741"/>
    </source>
</evidence>
<evidence type="ECO:0000259" key="3">
    <source>
        <dbReference type="Pfam" id="PF01926"/>
    </source>
</evidence>
<dbReference type="InterPro" id="IPR041606">
    <property type="entry name" value="HydF_dimer"/>
</dbReference>
<dbReference type="RefSeq" id="WP_084230390.1">
    <property type="nucleotide sequence ID" value="NZ_FWWR01000009.1"/>
</dbReference>
<dbReference type="Gene3D" id="3.40.50.300">
    <property type="entry name" value="P-loop containing nucleotide triphosphate hydrolases"/>
    <property type="match status" value="1"/>
</dbReference>
<dbReference type="NCBIfam" id="TIGR03918">
    <property type="entry name" value="GTP_HydF"/>
    <property type="match status" value="1"/>
</dbReference>
<evidence type="ECO:0000256" key="2">
    <source>
        <dbReference type="ARBA" id="ARBA00023134"/>
    </source>
</evidence>
<protein>
    <submittedName>
        <fullName evidence="6">[FeFe] hydrogenase H-cluster maturation GTPase HydF</fullName>
    </submittedName>
</protein>
<dbReference type="Proteomes" id="UP000192368">
    <property type="component" value="Unassembled WGS sequence"/>
</dbReference>
<dbReference type="STRING" id="573058.SAMN00017477_0741"/>
<feature type="domain" description="G" evidence="3">
    <location>
        <begin position="20"/>
        <end position="126"/>
    </location>
</feature>
<dbReference type="GO" id="GO:0005737">
    <property type="term" value="C:cytoplasm"/>
    <property type="evidence" value="ECO:0007669"/>
    <property type="project" value="TreeGrafter"/>
</dbReference>
<keyword evidence="1" id="KW-0547">Nucleotide-binding</keyword>
<dbReference type="GO" id="GO:0005525">
    <property type="term" value="F:GTP binding"/>
    <property type="evidence" value="ECO:0007669"/>
    <property type="project" value="UniProtKB-KW"/>
</dbReference>
<dbReference type="Pfam" id="PF18128">
    <property type="entry name" value="HydF_dimer"/>
    <property type="match status" value="1"/>
</dbReference>
<dbReference type="InterPro" id="IPR006073">
    <property type="entry name" value="GTP-bd"/>
</dbReference>
<dbReference type="InterPro" id="IPR023873">
    <property type="entry name" value="FeFe-hyd_GTPase_HydF"/>
</dbReference>
<keyword evidence="7" id="KW-1185">Reference proteome</keyword>
<dbReference type="GO" id="GO:0030488">
    <property type="term" value="P:tRNA methylation"/>
    <property type="evidence" value="ECO:0007669"/>
    <property type="project" value="TreeGrafter"/>
</dbReference>
<accession>A0A1W1UV94</accession>
<dbReference type="InterPro" id="IPR040644">
    <property type="entry name" value="HydF_tetramer"/>
</dbReference>
<name>A0A1W1UV94_PEPAS</name>
<keyword evidence="2" id="KW-0342">GTP-binding</keyword>
<proteinExistence type="predicted"/>